<dbReference type="PANTHER" id="PTHR11552">
    <property type="entry name" value="GLUCOSE-METHANOL-CHOLINE GMC OXIDOREDUCTASE"/>
    <property type="match status" value="1"/>
</dbReference>
<evidence type="ECO:0000313" key="3">
    <source>
        <dbReference type="EMBL" id="VEN57085.1"/>
    </source>
</evidence>
<accession>A0A653DA70</accession>
<dbReference type="Gene3D" id="3.50.50.60">
    <property type="entry name" value="FAD/NAD(P)-binding domain"/>
    <property type="match status" value="1"/>
</dbReference>
<dbReference type="InterPro" id="IPR036188">
    <property type="entry name" value="FAD/NAD-bd_sf"/>
</dbReference>
<dbReference type="InterPro" id="IPR012132">
    <property type="entry name" value="GMC_OxRdtase"/>
</dbReference>
<dbReference type="InterPro" id="IPR007867">
    <property type="entry name" value="GMC_OxRtase_C"/>
</dbReference>
<evidence type="ECO:0000259" key="2">
    <source>
        <dbReference type="Pfam" id="PF05199"/>
    </source>
</evidence>
<dbReference type="GO" id="GO:0016614">
    <property type="term" value="F:oxidoreductase activity, acting on CH-OH group of donors"/>
    <property type="evidence" value="ECO:0007669"/>
    <property type="project" value="InterPro"/>
</dbReference>
<evidence type="ECO:0000256" key="1">
    <source>
        <dbReference type="ARBA" id="ARBA00010790"/>
    </source>
</evidence>
<dbReference type="EMBL" id="CAACVG010010958">
    <property type="protein sequence ID" value="VEN57085.1"/>
    <property type="molecule type" value="Genomic_DNA"/>
</dbReference>
<name>A0A653DA70_CALMS</name>
<dbReference type="Pfam" id="PF05199">
    <property type="entry name" value="GMC_oxred_C"/>
    <property type="match status" value="1"/>
</dbReference>
<dbReference type="SUPFAM" id="SSF51905">
    <property type="entry name" value="FAD/NAD(P)-binding domain"/>
    <property type="match status" value="1"/>
</dbReference>
<dbReference type="AlphaFoldDB" id="A0A653DA70"/>
<dbReference type="GO" id="GO:0050660">
    <property type="term" value="F:flavin adenine dinucleotide binding"/>
    <property type="evidence" value="ECO:0007669"/>
    <property type="project" value="InterPro"/>
</dbReference>
<dbReference type="SUPFAM" id="SSF54373">
    <property type="entry name" value="FAD-linked reductases, C-terminal domain"/>
    <property type="match status" value="1"/>
</dbReference>
<reference evidence="3 4" key="1">
    <citation type="submission" date="2019-01" db="EMBL/GenBank/DDBJ databases">
        <authorList>
            <person name="Sayadi A."/>
        </authorList>
    </citation>
    <scope>NUCLEOTIDE SEQUENCE [LARGE SCALE GENOMIC DNA]</scope>
</reference>
<protein>
    <recommendedName>
        <fullName evidence="2">Glucose-methanol-choline oxidoreductase C-terminal domain-containing protein</fullName>
    </recommendedName>
</protein>
<organism evidence="3 4">
    <name type="scientific">Callosobruchus maculatus</name>
    <name type="common">Southern cowpea weevil</name>
    <name type="synonym">Pulse bruchid</name>
    <dbReference type="NCBI Taxonomy" id="64391"/>
    <lineage>
        <taxon>Eukaryota</taxon>
        <taxon>Metazoa</taxon>
        <taxon>Ecdysozoa</taxon>
        <taxon>Arthropoda</taxon>
        <taxon>Hexapoda</taxon>
        <taxon>Insecta</taxon>
        <taxon>Pterygota</taxon>
        <taxon>Neoptera</taxon>
        <taxon>Endopterygota</taxon>
        <taxon>Coleoptera</taxon>
        <taxon>Polyphaga</taxon>
        <taxon>Cucujiformia</taxon>
        <taxon>Chrysomeloidea</taxon>
        <taxon>Chrysomelidae</taxon>
        <taxon>Bruchinae</taxon>
        <taxon>Bruchini</taxon>
        <taxon>Callosobruchus</taxon>
    </lineage>
</organism>
<dbReference type="OrthoDB" id="269227at2759"/>
<sequence>TGTLLRVNKEKPIILFLVTLIHPVSRGEVNLNETHLLGDPFIKGNFFGDEDSWDYDTMLSGFNFITNFTSTVLNAVGGEFIDIDVPNCRNYKFCSMRYVRCYIENMAFPRGGIAGTTRMGPECDETAVVKEDLELRRVRCLRVADSSILRELPRANTIATDAAIGFRLGEILKAKWMKDYEAKFKVGTEEEEEEQPQE</sequence>
<gene>
    <name evidence="3" type="ORF">CALMAC_LOCUS15801</name>
</gene>
<dbReference type="Gene3D" id="3.30.560.10">
    <property type="entry name" value="Glucose Oxidase, domain 3"/>
    <property type="match status" value="1"/>
</dbReference>
<dbReference type="PANTHER" id="PTHR11552:SF158">
    <property type="entry name" value="GH23626P-RELATED"/>
    <property type="match status" value="1"/>
</dbReference>
<feature type="non-terminal residue" evidence="3">
    <location>
        <position position="1"/>
    </location>
</feature>
<evidence type="ECO:0000313" key="4">
    <source>
        <dbReference type="Proteomes" id="UP000410492"/>
    </source>
</evidence>
<comment type="similarity">
    <text evidence="1">Belongs to the GMC oxidoreductase family.</text>
</comment>
<proteinExistence type="inferred from homology"/>
<dbReference type="Proteomes" id="UP000410492">
    <property type="component" value="Unassembled WGS sequence"/>
</dbReference>
<keyword evidence="4" id="KW-1185">Reference proteome</keyword>
<feature type="domain" description="Glucose-methanol-choline oxidoreductase C-terminal" evidence="2">
    <location>
        <begin position="23"/>
        <end position="165"/>
    </location>
</feature>